<keyword evidence="4" id="KW-1185">Reference proteome</keyword>
<feature type="transmembrane region" description="Helical" evidence="1">
    <location>
        <begin position="6"/>
        <end position="22"/>
    </location>
</feature>
<dbReference type="RefSeq" id="WP_076712682.1">
    <property type="nucleotide sequence ID" value="NZ_MOEN01000008.1"/>
</dbReference>
<dbReference type="EMBL" id="MOEN01000008">
    <property type="protein sequence ID" value="OMH40819.1"/>
    <property type="molecule type" value="Genomic_DNA"/>
</dbReference>
<evidence type="ECO:0000259" key="2">
    <source>
        <dbReference type="Pfam" id="PF26604"/>
    </source>
</evidence>
<evidence type="ECO:0000313" key="3">
    <source>
        <dbReference type="EMBL" id="OMH40819.1"/>
    </source>
</evidence>
<feature type="transmembrane region" description="Helical" evidence="1">
    <location>
        <begin position="27"/>
        <end position="45"/>
    </location>
</feature>
<dbReference type="AlphaFoldDB" id="A0A1R1MM45"/>
<evidence type="ECO:0000313" key="4">
    <source>
        <dbReference type="Proteomes" id="UP000187408"/>
    </source>
</evidence>
<dbReference type="InterPro" id="IPR058058">
    <property type="entry name" value="CBU_0592-like"/>
</dbReference>
<proteinExistence type="predicted"/>
<keyword evidence="1" id="KW-0812">Transmembrane</keyword>
<organism evidence="3 4">
    <name type="scientific">Desulfurobacterium indicum</name>
    <dbReference type="NCBI Taxonomy" id="1914305"/>
    <lineage>
        <taxon>Bacteria</taxon>
        <taxon>Pseudomonadati</taxon>
        <taxon>Aquificota</taxon>
        <taxon>Aquificia</taxon>
        <taxon>Desulfurobacteriales</taxon>
        <taxon>Desulfurobacteriaceae</taxon>
        <taxon>Desulfurobacterium</taxon>
    </lineage>
</organism>
<feature type="domain" description="CBU-0592-like" evidence="2">
    <location>
        <begin position="3"/>
        <end position="61"/>
    </location>
</feature>
<accession>A0A1R1MM45</accession>
<keyword evidence="1" id="KW-0472">Membrane</keyword>
<dbReference type="STRING" id="1914305.BLW93_03250"/>
<protein>
    <recommendedName>
        <fullName evidence="2">CBU-0592-like domain-containing protein</fullName>
    </recommendedName>
</protein>
<dbReference type="Proteomes" id="UP000187408">
    <property type="component" value="Unassembled WGS sequence"/>
</dbReference>
<keyword evidence="1" id="KW-1133">Transmembrane helix</keyword>
<comment type="caution">
    <text evidence="3">The sequence shown here is derived from an EMBL/GenBank/DDBJ whole genome shotgun (WGS) entry which is preliminary data.</text>
</comment>
<name>A0A1R1MM45_9BACT</name>
<dbReference type="OrthoDB" id="9912427at2"/>
<evidence type="ECO:0000256" key="1">
    <source>
        <dbReference type="SAM" id="Phobius"/>
    </source>
</evidence>
<dbReference type="Pfam" id="PF26604">
    <property type="entry name" value="CBU_0592"/>
    <property type="match status" value="1"/>
</dbReference>
<reference evidence="3 4" key="1">
    <citation type="submission" date="2016-10" db="EMBL/GenBank/DDBJ databases">
        <title>Genome sequence of a sulfur-reducing bacterium Desulfurobacterium indicum K6013.</title>
        <authorList>
            <person name="Cao J."/>
            <person name="Shao Z."/>
            <person name="Alain K."/>
            <person name="Jebbar M."/>
        </authorList>
    </citation>
    <scope>NUCLEOTIDE SEQUENCE [LARGE SCALE GENOMIC DNA]</scope>
    <source>
        <strain evidence="3 4">K6013</strain>
    </source>
</reference>
<gene>
    <name evidence="3" type="ORF">BLW93_03250</name>
</gene>
<sequence>MKEILGWAGCILLLIAYLFLYLKKFKLFLYFNFIASLSLTIYSLMLKSIPFAIVNSFITIVVAKKIIKGETS</sequence>